<evidence type="ECO:0000313" key="3">
    <source>
        <dbReference type="Proteomes" id="UP001165135"/>
    </source>
</evidence>
<comment type="caution">
    <text evidence="2">The sequence shown here is derived from an EMBL/GenBank/DDBJ whole genome shotgun (WGS) entry which is preliminary data.</text>
</comment>
<name>A0A9W6RS87_9ACTN</name>
<keyword evidence="1" id="KW-1133">Transmembrane helix</keyword>
<protein>
    <submittedName>
        <fullName evidence="2">Uncharacterized protein</fullName>
    </submittedName>
</protein>
<dbReference type="EMBL" id="BSTJ01000015">
    <property type="protein sequence ID" value="GLY80624.1"/>
    <property type="molecule type" value="Genomic_DNA"/>
</dbReference>
<dbReference type="AlphaFoldDB" id="A0A9W6RS87"/>
<feature type="transmembrane region" description="Helical" evidence="1">
    <location>
        <begin position="122"/>
        <end position="144"/>
    </location>
</feature>
<keyword evidence="1" id="KW-0472">Membrane</keyword>
<proteinExistence type="predicted"/>
<keyword evidence="1" id="KW-0812">Transmembrane</keyword>
<sequence length="150" mass="15603">MSAKFLSVAGKTTPQQRRARWLAPVIVWGSLSVGGLIVLAPPLWTYALGEPTVARVESCETSVHVDQHGNGHDETTCHGSWTAGGARRSGTIDGAHRGLVHQDVRVRARGDSAATTSTVGRSLAACGIAAVIGVVAHIACYRALAGGARR</sequence>
<dbReference type="Proteomes" id="UP001165135">
    <property type="component" value="Unassembled WGS sequence"/>
</dbReference>
<evidence type="ECO:0000313" key="2">
    <source>
        <dbReference type="EMBL" id="GLY80624.1"/>
    </source>
</evidence>
<organism evidence="2 3">
    <name type="scientific">Actinoallomurus iriomotensis</name>
    <dbReference type="NCBI Taxonomy" id="478107"/>
    <lineage>
        <taxon>Bacteria</taxon>
        <taxon>Bacillati</taxon>
        <taxon>Actinomycetota</taxon>
        <taxon>Actinomycetes</taxon>
        <taxon>Streptosporangiales</taxon>
        <taxon>Thermomonosporaceae</taxon>
        <taxon>Actinoallomurus</taxon>
    </lineage>
</organism>
<evidence type="ECO:0000256" key="1">
    <source>
        <dbReference type="SAM" id="Phobius"/>
    </source>
</evidence>
<gene>
    <name evidence="2" type="ORF">Airi01_088910</name>
</gene>
<feature type="transmembrane region" description="Helical" evidence="1">
    <location>
        <begin position="21"/>
        <end position="44"/>
    </location>
</feature>
<accession>A0A9W6RS87</accession>
<reference evidence="2" key="1">
    <citation type="submission" date="2023-03" db="EMBL/GenBank/DDBJ databases">
        <title>Actinoallomurus iriomotensis NBRC 103681.</title>
        <authorList>
            <person name="Ichikawa N."/>
            <person name="Sato H."/>
            <person name="Tonouchi N."/>
        </authorList>
    </citation>
    <scope>NUCLEOTIDE SEQUENCE</scope>
    <source>
        <strain evidence="2">NBRC 103681</strain>
    </source>
</reference>